<dbReference type="AlphaFoldDB" id="A0A1S8L7E0"/>
<protein>
    <submittedName>
        <fullName evidence="1">Uncharacterized protein</fullName>
    </submittedName>
</protein>
<dbReference type="KEGG" id="crw:CROST_004250"/>
<gene>
    <name evidence="1" type="ORF">CROST_004250</name>
</gene>
<name>A0A1S8L7E0_9CLOT</name>
<dbReference type="RefSeq" id="WP_242953970.1">
    <property type="nucleotide sequence ID" value="NZ_CP096983.1"/>
</dbReference>
<dbReference type="STRING" id="84029.CROST_20210"/>
<dbReference type="Proteomes" id="UP000190951">
    <property type="component" value="Chromosome"/>
</dbReference>
<dbReference type="EMBL" id="CP096983">
    <property type="protein sequence ID" value="URZ09732.1"/>
    <property type="molecule type" value="Genomic_DNA"/>
</dbReference>
<reference evidence="1 2" key="1">
    <citation type="submission" date="2022-04" db="EMBL/GenBank/DDBJ databases">
        <title>Genome sequence of C. roseum typestrain.</title>
        <authorList>
            <person name="Poehlein A."/>
            <person name="Schoch T."/>
            <person name="Duerre P."/>
            <person name="Daniel R."/>
        </authorList>
    </citation>
    <scope>NUCLEOTIDE SEQUENCE [LARGE SCALE GENOMIC DNA]</scope>
    <source>
        <strain evidence="1 2">DSM 7320</strain>
    </source>
</reference>
<keyword evidence="2" id="KW-1185">Reference proteome</keyword>
<accession>A0A1S8L7E0</accession>
<evidence type="ECO:0000313" key="2">
    <source>
        <dbReference type="Proteomes" id="UP000190951"/>
    </source>
</evidence>
<sequence length="289" mass="32860">MADKIKMEYMIMDSMTSEFRKMGGNLDNITKDLNKILVSLQLSYISAASLIMCQNITDSLKLGKQITNNIYKLSIKLNDAKVAFANSDKDLAAAMGLASGAVLYRGNDDEDLNKVLKETDKTTKEVDGLLKEFDKFEKEEEIEKKAWYNRPAKEDIFDKVEYWFTGKKPRVRTQGEEVIAAQYTEMAFSNQNFAMELQSEFEIGARGLASMDRINEVMENSEEMPVVNVGKDKNMLETGYSSLRDFMSTSEVTRYNEYWKEIGTSKAVLARDVKLAEINILSNTKKVIL</sequence>
<organism evidence="1 2">
    <name type="scientific">Clostridium felsineum</name>
    <dbReference type="NCBI Taxonomy" id="36839"/>
    <lineage>
        <taxon>Bacteria</taxon>
        <taxon>Bacillati</taxon>
        <taxon>Bacillota</taxon>
        <taxon>Clostridia</taxon>
        <taxon>Eubacteriales</taxon>
        <taxon>Clostridiaceae</taxon>
        <taxon>Clostridium</taxon>
    </lineage>
</organism>
<proteinExistence type="predicted"/>
<evidence type="ECO:0000313" key="1">
    <source>
        <dbReference type="EMBL" id="URZ09732.1"/>
    </source>
</evidence>